<evidence type="ECO:0000313" key="2">
    <source>
        <dbReference type="Proteomes" id="UP000191004"/>
    </source>
</evidence>
<organism evidence="1 2">
    <name type="scientific">Trichoderma guizhouense</name>
    <dbReference type="NCBI Taxonomy" id="1491466"/>
    <lineage>
        <taxon>Eukaryota</taxon>
        <taxon>Fungi</taxon>
        <taxon>Dikarya</taxon>
        <taxon>Ascomycota</taxon>
        <taxon>Pezizomycotina</taxon>
        <taxon>Sordariomycetes</taxon>
        <taxon>Hypocreomycetidae</taxon>
        <taxon>Hypocreales</taxon>
        <taxon>Hypocreaceae</taxon>
        <taxon>Trichoderma</taxon>
    </lineage>
</organism>
<gene>
    <name evidence="1" type="ORF">A0O28_0092350</name>
</gene>
<sequence length="68" mass="7507">MPNSSPRAYNGSNATSNMNAAINNAVDGHDPSYSLSRFLNDMDQKLVPEYGQSQSHIESEKTYTRRAA</sequence>
<evidence type="ECO:0000313" key="1">
    <source>
        <dbReference type="EMBL" id="OPB45669.1"/>
    </source>
</evidence>
<keyword evidence="2" id="KW-1185">Reference proteome</keyword>
<reference evidence="1 2" key="1">
    <citation type="submission" date="2016-04" db="EMBL/GenBank/DDBJ databases">
        <title>Multiple horizontal gene transfer events from other fungi enriched the ability of the initially mycotrophic fungus Trichoderma (Ascomycota) to feed on dead plant biomass.</title>
        <authorList>
            <person name="Atanasova L."/>
            <person name="Chenthamara K."/>
            <person name="Zhang J."/>
            <person name="Grujic M."/>
            <person name="Henrissat B."/>
            <person name="Kuo A."/>
            <person name="Aertz A."/>
            <person name="Salamov A."/>
            <person name="Lipzen A."/>
            <person name="Labutti K."/>
            <person name="Barry K."/>
            <person name="Miao Y."/>
            <person name="Rahimi M.J."/>
            <person name="Shen Q."/>
            <person name="Grigoriev I.V."/>
            <person name="Kubicek C.P."/>
            <person name="Druzhinina I.S."/>
        </authorList>
    </citation>
    <scope>NUCLEOTIDE SEQUENCE [LARGE SCALE GENOMIC DNA]</scope>
    <source>
        <strain evidence="1 2">NJAU 4742</strain>
    </source>
</reference>
<accession>A0A1T3CX19</accession>
<comment type="caution">
    <text evidence="1">The sequence shown here is derived from an EMBL/GenBank/DDBJ whole genome shotgun (WGS) entry which is preliminary data.</text>
</comment>
<protein>
    <submittedName>
        <fullName evidence="1">Uncharacterized protein</fullName>
    </submittedName>
</protein>
<dbReference type="AlphaFoldDB" id="A0A1T3CX19"/>
<dbReference type="EMBL" id="LVVK01000004">
    <property type="protein sequence ID" value="OPB45669.1"/>
    <property type="molecule type" value="Genomic_DNA"/>
</dbReference>
<dbReference type="Proteomes" id="UP000191004">
    <property type="component" value="Unassembled WGS sequence"/>
</dbReference>
<name>A0A1T3CX19_9HYPO</name>
<proteinExistence type="predicted"/>